<protein>
    <recommendedName>
        <fullName evidence="2">ShKT domain-containing protein</fullName>
    </recommendedName>
</protein>
<evidence type="ECO:0000313" key="3">
    <source>
        <dbReference type="EMBL" id="KAK6751290.1"/>
    </source>
</evidence>
<feature type="disulfide bond" evidence="1">
    <location>
        <begin position="168"/>
        <end position="202"/>
    </location>
</feature>
<dbReference type="Proteomes" id="UP001303046">
    <property type="component" value="Unassembled WGS sequence"/>
</dbReference>
<feature type="domain" description="ShKT" evidence="2">
    <location>
        <begin position="168"/>
        <end position="202"/>
    </location>
</feature>
<dbReference type="InterPro" id="IPR003582">
    <property type="entry name" value="ShKT_dom"/>
</dbReference>
<evidence type="ECO:0000313" key="4">
    <source>
        <dbReference type="Proteomes" id="UP001303046"/>
    </source>
</evidence>
<dbReference type="Pfam" id="PF01549">
    <property type="entry name" value="ShK"/>
    <property type="match status" value="4"/>
</dbReference>
<gene>
    <name evidence="3" type="primary">Necator_chrIV.g16256</name>
    <name evidence="3" type="ORF">RB195_002960</name>
</gene>
<dbReference type="Gene3D" id="1.10.10.1870">
    <property type="entry name" value="ShTK domain-like"/>
    <property type="match status" value="1"/>
</dbReference>
<evidence type="ECO:0000259" key="2">
    <source>
        <dbReference type="PROSITE" id="PS51670"/>
    </source>
</evidence>
<keyword evidence="4" id="KW-1185">Reference proteome</keyword>
<keyword evidence="1" id="KW-1015">Disulfide bond</keyword>
<dbReference type="PROSITE" id="PS51670">
    <property type="entry name" value="SHKT"/>
    <property type="match status" value="2"/>
</dbReference>
<organism evidence="3 4">
    <name type="scientific">Necator americanus</name>
    <name type="common">Human hookworm</name>
    <dbReference type="NCBI Taxonomy" id="51031"/>
    <lineage>
        <taxon>Eukaryota</taxon>
        <taxon>Metazoa</taxon>
        <taxon>Ecdysozoa</taxon>
        <taxon>Nematoda</taxon>
        <taxon>Chromadorea</taxon>
        <taxon>Rhabditida</taxon>
        <taxon>Rhabditina</taxon>
        <taxon>Rhabditomorpha</taxon>
        <taxon>Strongyloidea</taxon>
        <taxon>Ancylostomatidae</taxon>
        <taxon>Bunostominae</taxon>
        <taxon>Necator</taxon>
    </lineage>
</organism>
<comment type="caution">
    <text evidence="3">The sequence shown here is derived from an EMBL/GenBank/DDBJ whole genome shotgun (WGS) entry which is preliminary data.</text>
</comment>
<dbReference type="SMART" id="SM00254">
    <property type="entry name" value="ShKT"/>
    <property type="match status" value="3"/>
</dbReference>
<name>A0ABR1DMR9_NECAM</name>
<reference evidence="3 4" key="1">
    <citation type="submission" date="2023-08" db="EMBL/GenBank/DDBJ databases">
        <title>A Necator americanus chromosomal reference genome.</title>
        <authorList>
            <person name="Ilik V."/>
            <person name="Petrzelkova K.J."/>
            <person name="Pardy F."/>
            <person name="Fuh T."/>
            <person name="Niatou-Singa F.S."/>
            <person name="Gouil Q."/>
            <person name="Baker L."/>
            <person name="Ritchie M.E."/>
            <person name="Jex A.R."/>
            <person name="Gazzola D."/>
            <person name="Li H."/>
            <person name="Toshio Fujiwara R."/>
            <person name="Zhan B."/>
            <person name="Aroian R.V."/>
            <person name="Pafco B."/>
            <person name="Schwarz E.M."/>
        </authorList>
    </citation>
    <scope>NUCLEOTIDE SEQUENCE [LARGE SCALE GENOMIC DNA]</scope>
    <source>
        <strain evidence="3 4">Aroian</strain>
        <tissue evidence="3">Whole animal</tissue>
    </source>
</reference>
<accession>A0ABR1DMR9</accession>
<feature type="domain" description="ShKT" evidence="2">
    <location>
        <begin position="214"/>
        <end position="250"/>
    </location>
</feature>
<comment type="caution">
    <text evidence="1">Lacks conserved residue(s) required for the propagation of feature annotation.</text>
</comment>
<sequence>MQTKLLNANPTPVDPLQHLLKMLPIHIFSVLIARTLAAIVDENCTYNDGGTIKYSERAVVCRNVVPDKVCAKLYAGRNPTAHSPDDRDPLCYKYGADVDDDFRQTAIKNCPRDCGYCCLTPEYNCENKQFPRISCSLITRDMCFMTIWKEIIAEDCPNVCGFCKSGDCSDKVNDCERDITICRKLEMQEFVKENCRKTCGYCTDPTTAPSSSECGQEPSCDVWVTNGFCNNPHYTVEQKKKHCGRLCGLC</sequence>
<dbReference type="PANTHER" id="PTHR21724:SF0">
    <property type="entry name" value="SHKT DOMAIN-CONTAINING PROTEIN"/>
    <property type="match status" value="1"/>
</dbReference>
<dbReference type="Gene3D" id="1.10.10.1940">
    <property type="match status" value="2"/>
</dbReference>
<dbReference type="EMBL" id="JAVFWL010000004">
    <property type="protein sequence ID" value="KAK6751290.1"/>
    <property type="molecule type" value="Genomic_DNA"/>
</dbReference>
<evidence type="ECO:0000256" key="1">
    <source>
        <dbReference type="PROSITE-ProRule" id="PRU01005"/>
    </source>
</evidence>
<proteinExistence type="predicted"/>
<dbReference type="PANTHER" id="PTHR21724">
    <property type="entry name" value="SHKT DOMAIN-CONTAINING PROTEIN"/>
    <property type="match status" value="1"/>
</dbReference>